<sequence>MNNSWVLKPGPSIYLSTEKRKTLINNLLCHLKCQRESHKLGMFQKMTHYTLHFTEYKPLICAFVTYY</sequence>
<protein>
    <submittedName>
        <fullName evidence="1">Uncharacterized protein</fullName>
    </submittedName>
</protein>
<accession>A0A0E9R6R4</accession>
<reference evidence="1" key="1">
    <citation type="submission" date="2014-11" db="EMBL/GenBank/DDBJ databases">
        <authorList>
            <person name="Amaro Gonzalez C."/>
        </authorList>
    </citation>
    <scope>NUCLEOTIDE SEQUENCE</scope>
</reference>
<dbReference type="EMBL" id="GBXM01083746">
    <property type="protein sequence ID" value="JAH24831.1"/>
    <property type="molecule type" value="Transcribed_RNA"/>
</dbReference>
<name>A0A0E9R6R4_ANGAN</name>
<proteinExistence type="predicted"/>
<evidence type="ECO:0000313" key="1">
    <source>
        <dbReference type="EMBL" id="JAH24831.1"/>
    </source>
</evidence>
<dbReference type="AlphaFoldDB" id="A0A0E9R6R4"/>
<organism evidence="1">
    <name type="scientific">Anguilla anguilla</name>
    <name type="common">European freshwater eel</name>
    <name type="synonym">Muraena anguilla</name>
    <dbReference type="NCBI Taxonomy" id="7936"/>
    <lineage>
        <taxon>Eukaryota</taxon>
        <taxon>Metazoa</taxon>
        <taxon>Chordata</taxon>
        <taxon>Craniata</taxon>
        <taxon>Vertebrata</taxon>
        <taxon>Euteleostomi</taxon>
        <taxon>Actinopterygii</taxon>
        <taxon>Neopterygii</taxon>
        <taxon>Teleostei</taxon>
        <taxon>Anguilliformes</taxon>
        <taxon>Anguillidae</taxon>
        <taxon>Anguilla</taxon>
    </lineage>
</organism>
<reference evidence="1" key="2">
    <citation type="journal article" date="2015" name="Fish Shellfish Immunol.">
        <title>Early steps in the European eel (Anguilla anguilla)-Vibrio vulnificus interaction in the gills: Role of the RtxA13 toxin.</title>
        <authorList>
            <person name="Callol A."/>
            <person name="Pajuelo D."/>
            <person name="Ebbesson L."/>
            <person name="Teles M."/>
            <person name="MacKenzie S."/>
            <person name="Amaro C."/>
        </authorList>
    </citation>
    <scope>NUCLEOTIDE SEQUENCE</scope>
</reference>